<dbReference type="Pfam" id="PF00486">
    <property type="entry name" value="Trans_reg_C"/>
    <property type="match status" value="1"/>
</dbReference>
<dbReference type="PANTHER" id="PTHR48111:SF40">
    <property type="entry name" value="PHOSPHATE REGULON TRANSCRIPTIONAL REGULATORY PROTEIN PHOB"/>
    <property type="match status" value="1"/>
</dbReference>
<organism evidence="10 11">
    <name type="scientific">Kouleothrix aurantiaca</name>
    <dbReference type="NCBI Taxonomy" id="186479"/>
    <lineage>
        <taxon>Bacteria</taxon>
        <taxon>Bacillati</taxon>
        <taxon>Chloroflexota</taxon>
        <taxon>Chloroflexia</taxon>
        <taxon>Chloroflexales</taxon>
        <taxon>Roseiflexineae</taxon>
        <taxon>Roseiflexaceae</taxon>
        <taxon>Kouleothrix</taxon>
    </lineage>
</organism>
<accession>A0A0P9FA39</accession>
<keyword evidence="3" id="KW-0805">Transcription regulation</keyword>
<dbReference type="SMART" id="SM00862">
    <property type="entry name" value="Trans_reg_C"/>
    <property type="match status" value="1"/>
</dbReference>
<dbReference type="SUPFAM" id="SSF52172">
    <property type="entry name" value="CheY-like"/>
    <property type="match status" value="1"/>
</dbReference>
<evidence type="ECO:0000259" key="8">
    <source>
        <dbReference type="PROSITE" id="PS50110"/>
    </source>
</evidence>
<dbReference type="PATRIC" id="fig|186479.3.peg.4847"/>
<evidence type="ECO:0000256" key="5">
    <source>
        <dbReference type="ARBA" id="ARBA00023163"/>
    </source>
</evidence>
<dbReference type="GO" id="GO:0032993">
    <property type="term" value="C:protein-DNA complex"/>
    <property type="evidence" value="ECO:0007669"/>
    <property type="project" value="TreeGrafter"/>
</dbReference>
<dbReference type="InterPro" id="IPR039420">
    <property type="entry name" value="WalR-like"/>
</dbReference>
<evidence type="ECO:0000259" key="9">
    <source>
        <dbReference type="PROSITE" id="PS51755"/>
    </source>
</evidence>
<dbReference type="EMBL" id="LJCR01000242">
    <property type="protein sequence ID" value="KPV53508.1"/>
    <property type="molecule type" value="Genomic_DNA"/>
</dbReference>
<dbReference type="PROSITE" id="PS51755">
    <property type="entry name" value="OMPR_PHOB"/>
    <property type="match status" value="1"/>
</dbReference>
<dbReference type="FunFam" id="3.40.50.2300:FF:000001">
    <property type="entry name" value="DNA-binding response regulator PhoB"/>
    <property type="match status" value="1"/>
</dbReference>
<dbReference type="InterPro" id="IPR011006">
    <property type="entry name" value="CheY-like_superfamily"/>
</dbReference>
<keyword evidence="4 7" id="KW-0238">DNA-binding</keyword>
<dbReference type="Pfam" id="PF00072">
    <property type="entry name" value="Response_reg"/>
    <property type="match status" value="1"/>
</dbReference>
<keyword evidence="11" id="KW-1185">Reference proteome</keyword>
<feature type="domain" description="Response regulatory" evidence="8">
    <location>
        <begin position="3"/>
        <end position="116"/>
    </location>
</feature>
<dbReference type="AlphaFoldDB" id="A0A0P9FA39"/>
<dbReference type="SMART" id="SM00448">
    <property type="entry name" value="REC"/>
    <property type="match status" value="1"/>
</dbReference>
<protein>
    <submittedName>
        <fullName evidence="10">XRE family transcriptional regulator</fullName>
    </submittedName>
</protein>
<dbReference type="Gene3D" id="3.40.50.2300">
    <property type="match status" value="1"/>
</dbReference>
<dbReference type="GO" id="GO:0005829">
    <property type="term" value="C:cytosol"/>
    <property type="evidence" value="ECO:0007669"/>
    <property type="project" value="TreeGrafter"/>
</dbReference>
<evidence type="ECO:0000256" key="4">
    <source>
        <dbReference type="ARBA" id="ARBA00023125"/>
    </source>
</evidence>
<dbReference type="PROSITE" id="PS50110">
    <property type="entry name" value="RESPONSE_REGULATORY"/>
    <property type="match status" value="1"/>
</dbReference>
<dbReference type="Proteomes" id="UP000050509">
    <property type="component" value="Unassembled WGS sequence"/>
</dbReference>
<keyword evidence="2" id="KW-0902">Two-component regulatory system</keyword>
<sequence>MTTILVIEDEPVLSETLCYNLERAGFTAEAAYDGISGLDRARQIQPALIILDIMLPGMDGFSLCRTLTRERVVPIILLTALQDESHRIAGLELGAVDYVVKPFSMGELLARVRAILRWNERTRHAPQADVLQAGELRLDRVSRQVWLGYQEIELSFKEFDLLACLMYNSGVALSRDLLLERVWGSEFPGSNRTIDVHIRWLREKLEADPANPSMIHTVRGVGYRFQNPVERTVPQRNGTLG</sequence>
<dbReference type="Gene3D" id="6.10.250.690">
    <property type="match status" value="1"/>
</dbReference>
<keyword evidence="5" id="KW-0804">Transcription</keyword>
<dbReference type="InterPro" id="IPR036388">
    <property type="entry name" value="WH-like_DNA-bd_sf"/>
</dbReference>
<dbReference type="Gene3D" id="1.10.10.10">
    <property type="entry name" value="Winged helix-like DNA-binding domain superfamily/Winged helix DNA-binding domain"/>
    <property type="match status" value="1"/>
</dbReference>
<dbReference type="FunFam" id="1.10.10.10:FF:000018">
    <property type="entry name" value="DNA-binding response regulator ResD"/>
    <property type="match status" value="1"/>
</dbReference>
<evidence type="ECO:0000256" key="7">
    <source>
        <dbReference type="PROSITE-ProRule" id="PRU01091"/>
    </source>
</evidence>
<dbReference type="InterPro" id="IPR001867">
    <property type="entry name" value="OmpR/PhoB-type_DNA-bd"/>
</dbReference>
<evidence type="ECO:0000313" key="10">
    <source>
        <dbReference type="EMBL" id="KPV53508.1"/>
    </source>
</evidence>
<dbReference type="InterPro" id="IPR001789">
    <property type="entry name" value="Sig_transdc_resp-reg_receiver"/>
</dbReference>
<dbReference type="GO" id="GO:0000156">
    <property type="term" value="F:phosphorelay response regulator activity"/>
    <property type="evidence" value="ECO:0007669"/>
    <property type="project" value="TreeGrafter"/>
</dbReference>
<dbReference type="GO" id="GO:0006355">
    <property type="term" value="P:regulation of DNA-templated transcription"/>
    <property type="evidence" value="ECO:0007669"/>
    <property type="project" value="InterPro"/>
</dbReference>
<dbReference type="CDD" id="cd00383">
    <property type="entry name" value="trans_reg_C"/>
    <property type="match status" value="1"/>
</dbReference>
<dbReference type="PANTHER" id="PTHR48111">
    <property type="entry name" value="REGULATOR OF RPOS"/>
    <property type="match status" value="1"/>
</dbReference>
<evidence type="ECO:0000256" key="3">
    <source>
        <dbReference type="ARBA" id="ARBA00023015"/>
    </source>
</evidence>
<comment type="caution">
    <text evidence="10">The sequence shown here is derived from an EMBL/GenBank/DDBJ whole genome shotgun (WGS) entry which is preliminary data.</text>
</comment>
<reference evidence="10 11" key="1">
    <citation type="submission" date="2015-09" db="EMBL/GenBank/DDBJ databases">
        <title>Draft genome sequence of Kouleothrix aurantiaca JCM 19913.</title>
        <authorList>
            <person name="Hemp J."/>
        </authorList>
    </citation>
    <scope>NUCLEOTIDE SEQUENCE [LARGE SCALE GENOMIC DNA]</scope>
    <source>
        <strain evidence="10 11">COM-B</strain>
    </source>
</reference>
<feature type="domain" description="OmpR/PhoB-type" evidence="9">
    <location>
        <begin position="128"/>
        <end position="227"/>
    </location>
</feature>
<proteinExistence type="predicted"/>
<evidence type="ECO:0000313" key="11">
    <source>
        <dbReference type="Proteomes" id="UP000050509"/>
    </source>
</evidence>
<dbReference type="GO" id="GO:0000976">
    <property type="term" value="F:transcription cis-regulatory region binding"/>
    <property type="evidence" value="ECO:0007669"/>
    <property type="project" value="TreeGrafter"/>
</dbReference>
<evidence type="ECO:0000256" key="1">
    <source>
        <dbReference type="ARBA" id="ARBA00022553"/>
    </source>
</evidence>
<feature type="modified residue" description="4-aspartylphosphate" evidence="6">
    <location>
        <position position="52"/>
    </location>
</feature>
<feature type="DNA-binding region" description="OmpR/PhoB-type" evidence="7">
    <location>
        <begin position="128"/>
        <end position="227"/>
    </location>
</feature>
<keyword evidence="1 6" id="KW-0597">Phosphoprotein</keyword>
<evidence type="ECO:0000256" key="2">
    <source>
        <dbReference type="ARBA" id="ARBA00023012"/>
    </source>
</evidence>
<evidence type="ECO:0000256" key="6">
    <source>
        <dbReference type="PROSITE-ProRule" id="PRU00169"/>
    </source>
</evidence>
<gene>
    <name evidence="10" type="ORF">SE17_09250</name>
</gene>
<name>A0A0P9FA39_9CHLR</name>